<organism evidence="1 2">
    <name type="scientific">Chengkuizengella marina</name>
    <dbReference type="NCBI Taxonomy" id="2507566"/>
    <lineage>
        <taxon>Bacteria</taxon>
        <taxon>Bacillati</taxon>
        <taxon>Bacillota</taxon>
        <taxon>Bacilli</taxon>
        <taxon>Bacillales</taxon>
        <taxon>Paenibacillaceae</taxon>
        <taxon>Chengkuizengella</taxon>
    </lineage>
</organism>
<reference evidence="1 2" key="1">
    <citation type="submission" date="2019-01" db="EMBL/GenBank/DDBJ databases">
        <title>Chengkuizengella sp. nov., isolated from deep-sea sediment of East Pacific Ocean.</title>
        <authorList>
            <person name="Yang J."/>
            <person name="Lai Q."/>
            <person name="Shao Z."/>
        </authorList>
    </citation>
    <scope>NUCLEOTIDE SEQUENCE [LARGE SCALE GENOMIC DNA]</scope>
    <source>
        <strain evidence="1 2">YPA3-1-1</strain>
    </source>
</reference>
<sequence>MLDSNRKITYSGEELIEVLREIELILISLHKIGSYYGENLPSKDGQVELEYAIETNNFIDDWKVARRLAKVRRILEDKFDNTLGSDDMDDLERAFKGIKYWTLPGDKAEEE</sequence>
<gene>
    <name evidence="1" type="ORF">ERL59_06715</name>
</gene>
<keyword evidence="2" id="KW-1185">Reference proteome</keyword>
<evidence type="ECO:0000313" key="1">
    <source>
        <dbReference type="EMBL" id="NBI28644.1"/>
    </source>
</evidence>
<proteinExistence type="predicted"/>
<comment type="caution">
    <text evidence="1">The sequence shown here is derived from an EMBL/GenBank/DDBJ whole genome shotgun (WGS) entry which is preliminary data.</text>
</comment>
<dbReference type="OrthoDB" id="2895461at2"/>
<dbReference type="EMBL" id="SIJB01000016">
    <property type="protein sequence ID" value="NBI28644.1"/>
    <property type="molecule type" value="Genomic_DNA"/>
</dbReference>
<protein>
    <submittedName>
        <fullName evidence="1">Uncharacterized protein</fullName>
    </submittedName>
</protein>
<dbReference type="AlphaFoldDB" id="A0A6N9Q2A4"/>
<name>A0A6N9Q2A4_9BACL</name>
<accession>A0A6N9Q2A4</accession>
<evidence type="ECO:0000313" key="2">
    <source>
        <dbReference type="Proteomes" id="UP000448943"/>
    </source>
</evidence>
<dbReference type="Proteomes" id="UP000448943">
    <property type="component" value="Unassembled WGS sequence"/>
</dbReference>